<reference evidence="1 2" key="1">
    <citation type="submission" date="2017-09" db="EMBL/GenBank/DDBJ databases">
        <title>Large-scale bioinformatics analysis of Bacillus genomes uncovers conserved roles of natural products in bacterial physiology.</title>
        <authorList>
            <consortium name="Agbiome Team Llc"/>
            <person name="Bleich R.M."/>
            <person name="Grubbs K.J."/>
            <person name="Santa Maria K.C."/>
            <person name="Allen S.E."/>
            <person name="Farag S."/>
            <person name="Shank E.A."/>
            <person name="Bowers A."/>
        </authorList>
    </citation>
    <scope>NUCLEOTIDE SEQUENCE [LARGE SCALE GENOMIC DNA]</scope>
    <source>
        <strain evidence="1 2">AFS040105</strain>
    </source>
</reference>
<protein>
    <submittedName>
        <fullName evidence="1">Uncharacterized protein</fullName>
    </submittedName>
</protein>
<evidence type="ECO:0000313" key="1">
    <source>
        <dbReference type="EMBL" id="PGU00970.1"/>
    </source>
</evidence>
<comment type="caution">
    <text evidence="1">The sequence shown here is derived from an EMBL/GenBank/DDBJ whole genome shotgun (WGS) entry which is preliminary data.</text>
</comment>
<sequence length="44" mass="4560">MFGGFASSYEAKSASLSEAPSPSHSKRAASAFGFIQLRLLAPSV</sequence>
<evidence type="ECO:0000313" key="2">
    <source>
        <dbReference type="Proteomes" id="UP000225766"/>
    </source>
</evidence>
<dbReference type="Proteomes" id="UP000225766">
    <property type="component" value="Unassembled WGS sequence"/>
</dbReference>
<name>A0A2C1LSP0_BACCE</name>
<organism evidence="1 2">
    <name type="scientific">Bacillus cereus</name>
    <dbReference type="NCBI Taxonomy" id="1396"/>
    <lineage>
        <taxon>Bacteria</taxon>
        <taxon>Bacillati</taxon>
        <taxon>Bacillota</taxon>
        <taxon>Bacilli</taxon>
        <taxon>Bacillales</taxon>
        <taxon>Bacillaceae</taxon>
        <taxon>Bacillus</taxon>
        <taxon>Bacillus cereus group</taxon>
    </lineage>
</organism>
<dbReference type="AlphaFoldDB" id="A0A2C1LSP0"/>
<accession>A0A2C1LSP0</accession>
<proteinExistence type="predicted"/>
<dbReference type="EMBL" id="NUMG01000018">
    <property type="protein sequence ID" value="PGU00970.1"/>
    <property type="molecule type" value="Genomic_DNA"/>
</dbReference>
<gene>
    <name evidence="1" type="ORF">COD19_14445</name>
</gene>